<dbReference type="RefSeq" id="XP_064732893.1">
    <property type="nucleotide sequence ID" value="XM_064870440.1"/>
</dbReference>
<reference evidence="3 4" key="1">
    <citation type="journal article" date="2023" name="Res Sq">
        <title>Genomic and morphological characterization of Knufia obscura isolated from the Mars 2020 spacecraft assembly facility.</title>
        <authorList>
            <person name="Chander A.M."/>
            <person name="Teixeira M.M."/>
            <person name="Singh N.K."/>
            <person name="Williams M.P."/>
            <person name="Parker C.W."/>
            <person name="Leo P."/>
            <person name="Stajich J.E."/>
            <person name="Torok T."/>
            <person name="Tighe S."/>
            <person name="Mason C.E."/>
            <person name="Venkateswaran K."/>
        </authorList>
    </citation>
    <scope>NUCLEOTIDE SEQUENCE [LARGE SCALE GENOMIC DNA]</scope>
    <source>
        <strain evidence="3 4">CCFEE 5817</strain>
    </source>
</reference>
<accession>A0ABR0RW24</accession>
<feature type="region of interest" description="Disordered" evidence="1">
    <location>
        <begin position="231"/>
        <end position="254"/>
    </location>
</feature>
<evidence type="ECO:0000259" key="2">
    <source>
        <dbReference type="Pfam" id="PF10159"/>
    </source>
</evidence>
<comment type="caution">
    <text evidence="3">The sequence shown here is derived from an EMBL/GenBank/DDBJ whole genome shotgun (WGS) entry which is preliminary data.</text>
</comment>
<evidence type="ECO:0000313" key="3">
    <source>
        <dbReference type="EMBL" id="KAK5944803.1"/>
    </source>
</evidence>
<feature type="region of interest" description="Disordered" evidence="1">
    <location>
        <begin position="1"/>
        <end position="20"/>
    </location>
</feature>
<evidence type="ECO:0000313" key="4">
    <source>
        <dbReference type="Proteomes" id="UP001334248"/>
    </source>
</evidence>
<keyword evidence="4" id="KW-1185">Reference proteome</keyword>
<name>A0ABR0RW24_9EURO</name>
<dbReference type="PANTHER" id="PTHR14580">
    <property type="entry name" value="MULTIPLE MYELOMA TUMOR-ASSOCIATED PROTEIN 2 FAMILY MEMBER"/>
    <property type="match status" value="1"/>
</dbReference>
<dbReference type="EMBL" id="JAVHJV010000002">
    <property type="protein sequence ID" value="KAK5944803.1"/>
    <property type="molecule type" value="Genomic_DNA"/>
</dbReference>
<sequence>MDLLATVRKEGSRGGRGEFNWSDVQNSSRRENYLGHSLMAPVGRWSKGRDLNWYAKANGDGDDGEDPAQKAARERKEEIKRVKEAEEDALAAALGLPVPQRNNANMESVSDKREVDKALKEASSLDHEAGKGIGFGRRGQPSEEVTETIEDEDIVMMTAKNEVIAKSVRDDITNPTETTTEEDTVIDRAKDIGIDLANAIIEDAPGQEVQITDTIDAIEIVHVHLTDHGETITNDGEMSTKVPNSRFKQPQRYP</sequence>
<evidence type="ECO:0000256" key="1">
    <source>
        <dbReference type="SAM" id="MobiDB-lite"/>
    </source>
</evidence>
<feature type="compositionally biased region" description="Polar residues" evidence="1">
    <location>
        <begin position="231"/>
        <end position="248"/>
    </location>
</feature>
<feature type="compositionally biased region" description="Basic and acidic residues" evidence="1">
    <location>
        <begin position="7"/>
        <end position="16"/>
    </location>
</feature>
<feature type="domain" description="Multiple myeloma tumor-associated protein 2-like N-terminal" evidence="2">
    <location>
        <begin position="11"/>
        <end position="95"/>
    </location>
</feature>
<dbReference type="PANTHER" id="PTHR14580:SF0">
    <property type="entry name" value="MULTIPLE MYELOMA TUMOR-ASSOCIATED PROTEIN 2"/>
    <property type="match status" value="1"/>
</dbReference>
<gene>
    <name evidence="3" type="ORF">PMZ80_002003</name>
</gene>
<proteinExistence type="predicted"/>
<protein>
    <recommendedName>
        <fullName evidence="2">Multiple myeloma tumor-associated protein 2-like N-terminal domain-containing protein</fullName>
    </recommendedName>
</protein>
<dbReference type="InterPro" id="IPR019315">
    <property type="entry name" value="MMTA2_N"/>
</dbReference>
<feature type="region of interest" description="Disordered" evidence="1">
    <location>
        <begin position="54"/>
        <end position="79"/>
    </location>
</feature>
<organism evidence="3 4">
    <name type="scientific">Knufia obscura</name>
    <dbReference type="NCBI Taxonomy" id="1635080"/>
    <lineage>
        <taxon>Eukaryota</taxon>
        <taxon>Fungi</taxon>
        <taxon>Dikarya</taxon>
        <taxon>Ascomycota</taxon>
        <taxon>Pezizomycotina</taxon>
        <taxon>Eurotiomycetes</taxon>
        <taxon>Chaetothyriomycetidae</taxon>
        <taxon>Chaetothyriales</taxon>
        <taxon>Trichomeriaceae</taxon>
        <taxon>Knufia</taxon>
    </lineage>
</organism>
<feature type="compositionally biased region" description="Basic and acidic residues" evidence="1">
    <location>
        <begin position="67"/>
        <end position="79"/>
    </location>
</feature>
<dbReference type="Proteomes" id="UP001334248">
    <property type="component" value="Unassembled WGS sequence"/>
</dbReference>
<dbReference type="GeneID" id="89995452"/>
<dbReference type="Pfam" id="PF10159">
    <property type="entry name" value="MMtag"/>
    <property type="match status" value="1"/>
</dbReference>
<dbReference type="InterPro" id="IPR039207">
    <property type="entry name" value="MMTAG2-like"/>
</dbReference>